<sequence length="67" mass="7785">MAYKESIAIEIRELFKNAPKGTTEYYLEHFDQQDVRDTANHLHSLHPKSLQDSPFDYTGKATITIMK</sequence>
<organism evidence="1 2">
    <name type="scientific">Cytobacillus horneckiae</name>
    <dbReference type="NCBI Taxonomy" id="549687"/>
    <lineage>
        <taxon>Bacteria</taxon>
        <taxon>Bacillati</taxon>
        <taxon>Bacillota</taxon>
        <taxon>Bacilli</taxon>
        <taxon>Bacillales</taxon>
        <taxon>Bacillaceae</taxon>
        <taxon>Cytobacillus</taxon>
    </lineage>
</organism>
<gene>
    <name evidence="1" type="ORF">CWS20_11870</name>
</gene>
<proteinExistence type="predicted"/>
<evidence type="ECO:0000313" key="1">
    <source>
        <dbReference type="EMBL" id="PKG28777.1"/>
    </source>
</evidence>
<keyword evidence="2" id="KW-1185">Reference proteome</keyword>
<protein>
    <submittedName>
        <fullName evidence="1">Uncharacterized protein</fullName>
    </submittedName>
</protein>
<dbReference type="Proteomes" id="UP000233343">
    <property type="component" value="Unassembled WGS sequence"/>
</dbReference>
<reference evidence="1 2" key="1">
    <citation type="journal article" date="2010" name="Int. J. Syst. Evol. Microbiol.">
        <title>Bacillus horneckiae sp. nov., isolated from a spacecraft-assembly clean room.</title>
        <authorList>
            <person name="Vaishampayan P."/>
            <person name="Probst A."/>
            <person name="Krishnamurthi S."/>
            <person name="Ghosh S."/>
            <person name="Osman S."/>
            <person name="McDowall A."/>
            <person name="Ruckmani A."/>
            <person name="Mayilraj S."/>
            <person name="Venkateswaran K."/>
        </authorList>
    </citation>
    <scope>NUCLEOTIDE SEQUENCE [LARGE SCALE GENOMIC DNA]</scope>
    <source>
        <strain evidence="2">1PO1SC</strain>
    </source>
</reference>
<comment type="caution">
    <text evidence="1">The sequence shown here is derived from an EMBL/GenBank/DDBJ whole genome shotgun (WGS) entry which is preliminary data.</text>
</comment>
<accession>A0A2N0ZGZ4</accession>
<dbReference type="EMBL" id="PISD01000024">
    <property type="protein sequence ID" value="PKG28777.1"/>
    <property type="molecule type" value="Genomic_DNA"/>
</dbReference>
<dbReference type="AlphaFoldDB" id="A0A2N0ZGZ4"/>
<name>A0A2N0ZGZ4_9BACI</name>
<evidence type="ECO:0000313" key="2">
    <source>
        <dbReference type="Proteomes" id="UP000233343"/>
    </source>
</evidence>
<dbReference type="RefSeq" id="WP_066192254.1">
    <property type="nucleotide sequence ID" value="NZ_JARMMB010000052.1"/>
</dbReference>